<feature type="domain" description="Root UVB sensitive protein C-terminal" evidence="7">
    <location>
        <begin position="350"/>
        <end position="469"/>
    </location>
</feature>
<evidence type="ECO:0000256" key="5">
    <source>
        <dbReference type="ARBA" id="ARBA00023136"/>
    </source>
</evidence>
<dbReference type="EMBL" id="PTQR01000128">
    <property type="protein sequence ID" value="TKX18590.1"/>
    <property type="molecule type" value="Genomic_DNA"/>
</dbReference>
<feature type="domain" description="Protein root UVB sensitive/RUS" evidence="6">
    <location>
        <begin position="49"/>
        <end position="284"/>
    </location>
</feature>
<dbReference type="PANTHER" id="PTHR12770">
    <property type="entry name" value="RUS1 FAMILY PROTEIN C16ORF58"/>
    <property type="match status" value="1"/>
</dbReference>
<evidence type="ECO:0000256" key="3">
    <source>
        <dbReference type="ARBA" id="ARBA00022692"/>
    </source>
</evidence>
<keyword evidence="3" id="KW-0812">Transmembrane</keyword>
<keyword evidence="4" id="KW-1133">Transmembrane helix</keyword>
<evidence type="ECO:0000259" key="7">
    <source>
        <dbReference type="Pfam" id="PF24160"/>
    </source>
</evidence>
<reference evidence="8 9" key="1">
    <citation type="submission" date="2018-02" db="EMBL/GenBank/DDBJ databases">
        <title>Draft genome sequences of Elsinoe sp., causing black scab on jojoba.</title>
        <authorList>
            <person name="Stodart B."/>
            <person name="Jeffress S."/>
            <person name="Ash G."/>
            <person name="Arun Chinnappa K."/>
        </authorList>
    </citation>
    <scope>NUCLEOTIDE SEQUENCE [LARGE SCALE GENOMIC DNA]</scope>
    <source>
        <strain evidence="8 9">Hillstone_2</strain>
    </source>
</reference>
<dbReference type="InterPro" id="IPR006968">
    <property type="entry name" value="RUS_fam"/>
</dbReference>
<accession>A0A4U7APX8</accession>
<dbReference type="InterPro" id="IPR054549">
    <property type="entry name" value="UVB_sens_RUS_dom"/>
</dbReference>
<keyword evidence="5" id="KW-0472">Membrane</keyword>
<dbReference type="Proteomes" id="UP000308133">
    <property type="component" value="Unassembled WGS sequence"/>
</dbReference>
<comment type="subcellular location">
    <subcellularLocation>
        <location evidence="1">Membrane</location>
    </subcellularLocation>
</comment>
<sequence length="480" mass="52594">MSLPLPRIVSTDEAGTVLATFVPSKQEKRDEKSNDGDVRIDVIRPPASAHTLLQSLLDVFLPSGYPHSVTPDYTPYQIYDSLQAFTSSIAGLLSSRAVLSTIGVGDSSATPTLAILLSILQESLGRITTILFAHRLGTALEPECKMYRLLADVFNDAAMVLELLSPAFSRSVRVAVLATSSALKALCGVAAGSSKASLSKHFAKWGNLGELNAKDSSQETVISLVGMVVGSGVVSYVEGQRATWVCLLGLLGAHLWLNWMAVRSVTMRTLNRQRAGLVFAEWVEGGQVLGPEQVRVRERVFERDGVVRDVKGNVLGYCHVGVSFEEYLARVGRSRRQGQYAFNVQQQVLDDIDGMGRGSEGSQRRYLLHLDANGRQCSITLEKNCTVRDQLQAWFTAYRALQLLHLSEHGHLGNAESMTDRSKVHYGSAEMSNTSATLRNAQEYAEGMFPRLESRLEEAGWDLKTSALETRRGSRFARIG</sequence>
<proteinExistence type="inferred from homology"/>
<gene>
    <name evidence="8" type="ORF">C1H76_9380</name>
</gene>
<dbReference type="AlphaFoldDB" id="A0A4U7APX8"/>
<name>A0A4U7APX8_9PEZI</name>
<dbReference type="GO" id="GO:0016020">
    <property type="term" value="C:membrane"/>
    <property type="evidence" value="ECO:0007669"/>
    <property type="project" value="UniProtKB-SubCell"/>
</dbReference>
<evidence type="ECO:0000256" key="1">
    <source>
        <dbReference type="ARBA" id="ARBA00004370"/>
    </source>
</evidence>
<evidence type="ECO:0000256" key="4">
    <source>
        <dbReference type="ARBA" id="ARBA00022989"/>
    </source>
</evidence>
<evidence type="ECO:0008006" key="10">
    <source>
        <dbReference type="Google" id="ProtNLM"/>
    </source>
</evidence>
<evidence type="ECO:0000313" key="9">
    <source>
        <dbReference type="Proteomes" id="UP000308133"/>
    </source>
</evidence>
<comment type="caution">
    <text evidence="8">The sequence shown here is derived from an EMBL/GenBank/DDBJ whole genome shotgun (WGS) entry which is preliminary data.</text>
</comment>
<dbReference type="Pfam" id="PF04884">
    <property type="entry name" value="UVB_sens_prot"/>
    <property type="match status" value="1"/>
</dbReference>
<protein>
    <recommendedName>
        <fullName evidence="10">DUF647-domain-containing protein</fullName>
    </recommendedName>
</protein>
<dbReference type="PANTHER" id="PTHR12770:SF31">
    <property type="entry name" value="RUS FAMILY MEMBER 1"/>
    <property type="match status" value="1"/>
</dbReference>
<dbReference type="InterPro" id="IPR055412">
    <property type="entry name" value="UVB_sens_C"/>
</dbReference>
<evidence type="ECO:0000259" key="6">
    <source>
        <dbReference type="Pfam" id="PF04884"/>
    </source>
</evidence>
<evidence type="ECO:0000256" key="2">
    <source>
        <dbReference type="ARBA" id="ARBA00007558"/>
    </source>
</evidence>
<comment type="similarity">
    <text evidence="2">Belongs to the RUS1 family.</text>
</comment>
<evidence type="ECO:0000313" key="8">
    <source>
        <dbReference type="EMBL" id="TKX18590.1"/>
    </source>
</evidence>
<dbReference type="Pfam" id="PF24160">
    <property type="entry name" value="UVB_sens_C"/>
    <property type="match status" value="1"/>
</dbReference>
<organism evidence="8 9">
    <name type="scientific">Elsinoe australis</name>
    <dbReference type="NCBI Taxonomy" id="40998"/>
    <lineage>
        <taxon>Eukaryota</taxon>
        <taxon>Fungi</taxon>
        <taxon>Dikarya</taxon>
        <taxon>Ascomycota</taxon>
        <taxon>Pezizomycotina</taxon>
        <taxon>Dothideomycetes</taxon>
        <taxon>Dothideomycetidae</taxon>
        <taxon>Myriangiales</taxon>
        <taxon>Elsinoaceae</taxon>
        <taxon>Elsinoe</taxon>
    </lineage>
</organism>